<keyword evidence="2" id="KW-1185">Reference proteome</keyword>
<dbReference type="RefSeq" id="WP_107933602.1">
    <property type="nucleotide sequence ID" value="NZ_PZZN01000003.1"/>
</dbReference>
<proteinExistence type="predicted"/>
<organism evidence="1 2">
    <name type="scientific">Sphingomonas aerolata</name>
    <dbReference type="NCBI Taxonomy" id="185951"/>
    <lineage>
        <taxon>Bacteria</taxon>
        <taxon>Pseudomonadati</taxon>
        <taxon>Pseudomonadota</taxon>
        <taxon>Alphaproteobacteria</taxon>
        <taxon>Sphingomonadales</taxon>
        <taxon>Sphingomonadaceae</taxon>
        <taxon>Sphingomonas</taxon>
    </lineage>
</organism>
<comment type="caution">
    <text evidence="1">The sequence shown here is derived from an EMBL/GenBank/DDBJ whole genome shotgun (WGS) entry which is preliminary data.</text>
</comment>
<reference evidence="1 2" key="1">
    <citation type="submission" date="2018-04" db="EMBL/GenBank/DDBJ databases">
        <title>Genomic Encyclopedia of Type Strains, Phase III (KMG-III): the genomes of soil and plant-associated and newly described type strains.</title>
        <authorList>
            <person name="Whitman W."/>
        </authorList>
    </citation>
    <scope>NUCLEOTIDE SEQUENCE [LARGE SCALE GENOMIC DNA]</scope>
    <source>
        <strain evidence="1 2">NW12</strain>
    </source>
</reference>
<accession>A0A2T4YN13</accession>
<evidence type="ECO:0000313" key="1">
    <source>
        <dbReference type="EMBL" id="PTM44790.1"/>
    </source>
</evidence>
<sequence>MAGTYPYFADERVILDNADHSNAVFRRCELIYAGGELKLDGALFFDCGISFEGNGERARDLQEAIFASLYEQGYRSLALNPDGTYFTG</sequence>
<gene>
    <name evidence="1" type="ORF">C8J24_3000</name>
</gene>
<dbReference type="AlphaFoldDB" id="A0A2T4YN13"/>
<protein>
    <submittedName>
        <fullName evidence="1">Uncharacterized protein</fullName>
    </submittedName>
</protein>
<dbReference type="Proteomes" id="UP000240996">
    <property type="component" value="Unassembled WGS sequence"/>
</dbReference>
<dbReference type="EMBL" id="PZZN01000003">
    <property type="protein sequence ID" value="PTM44790.1"/>
    <property type="molecule type" value="Genomic_DNA"/>
</dbReference>
<evidence type="ECO:0000313" key="2">
    <source>
        <dbReference type="Proteomes" id="UP000240996"/>
    </source>
</evidence>
<name>A0A2T4YN13_9SPHN</name>